<evidence type="ECO:0000256" key="4">
    <source>
        <dbReference type="ARBA" id="ARBA00022840"/>
    </source>
</evidence>
<evidence type="ECO:0000256" key="5">
    <source>
        <dbReference type="SAM" id="MobiDB-lite"/>
    </source>
</evidence>
<keyword evidence="3" id="KW-0547">Nucleotide-binding</keyword>
<evidence type="ECO:0000256" key="3">
    <source>
        <dbReference type="ARBA" id="ARBA00022741"/>
    </source>
</evidence>
<comment type="similarity">
    <text evidence="1">Belongs to the IPP transferase family.</text>
</comment>
<reference evidence="6 7" key="1">
    <citation type="submission" date="2021-12" db="EMBL/GenBank/DDBJ databases">
        <title>High titer production of polyol ester of fatty acids by Rhodotorula paludigena BS15 towards product separation-free biomass refinery.</title>
        <authorList>
            <person name="Mano J."/>
            <person name="Ono H."/>
            <person name="Tanaka T."/>
            <person name="Naito K."/>
            <person name="Sushida H."/>
            <person name="Ike M."/>
            <person name="Tokuyasu K."/>
            <person name="Kitaoka M."/>
        </authorList>
    </citation>
    <scope>NUCLEOTIDE SEQUENCE [LARGE SCALE GENOMIC DNA]</scope>
    <source>
        <strain evidence="6 7">BS15</strain>
    </source>
</reference>
<evidence type="ECO:0000313" key="7">
    <source>
        <dbReference type="Proteomes" id="UP001342314"/>
    </source>
</evidence>
<dbReference type="HAMAP" id="MF_00185">
    <property type="entry name" value="IPP_trans"/>
    <property type="match status" value="1"/>
</dbReference>
<dbReference type="SUPFAM" id="SSF52540">
    <property type="entry name" value="P-loop containing nucleoside triphosphate hydrolases"/>
    <property type="match status" value="1"/>
</dbReference>
<keyword evidence="4" id="KW-0067">ATP-binding</keyword>
<organism evidence="6 7">
    <name type="scientific">Rhodotorula paludigena</name>
    <dbReference type="NCBI Taxonomy" id="86838"/>
    <lineage>
        <taxon>Eukaryota</taxon>
        <taxon>Fungi</taxon>
        <taxon>Dikarya</taxon>
        <taxon>Basidiomycota</taxon>
        <taxon>Pucciniomycotina</taxon>
        <taxon>Microbotryomycetes</taxon>
        <taxon>Sporidiobolales</taxon>
        <taxon>Sporidiobolaceae</taxon>
        <taxon>Rhodotorula</taxon>
    </lineage>
</organism>
<dbReference type="Gene3D" id="3.30.160.60">
    <property type="entry name" value="Classic Zinc Finger"/>
    <property type="match status" value="1"/>
</dbReference>
<name>A0AAV5GCB9_9BASI</name>
<feature type="compositionally biased region" description="Basic residues" evidence="5">
    <location>
        <begin position="490"/>
        <end position="501"/>
    </location>
</feature>
<dbReference type="PANTHER" id="PTHR11088">
    <property type="entry name" value="TRNA DIMETHYLALLYLTRANSFERASE"/>
    <property type="match status" value="1"/>
</dbReference>
<comment type="caution">
    <text evidence="6">The sequence shown here is derived from an EMBL/GenBank/DDBJ whole genome shotgun (WGS) entry which is preliminary data.</text>
</comment>
<gene>
    <name evidence="6" type="ORF">Rhopal_000229-T1</name>
</gene>
<dbReference type="GO" id="GO:0005524">
    <property type="term" value="F:ATP binding"/>
    <property type="evidence" value="ECO:0007669"/>
    <property type="project" value="UniProtKB-KW"/>
</dbReference>
<proteinExistence type="inferred from homology"/>
<dbReference type="Proteomes" id="UP001342314">
    <property type="component" value="Unassembled WGS sequence"/>
</dbReference>
<dbReference type="InterPro" id="IPR039657">
    <property type="entry name" value="Dimethylallyltransferase"/>
</dbReference>
<evidence type="ECO:0000313" key="6">
    <source>
        <dbReference type="EMBL" id="GJN87281.1"/>
    </source>
</evidence>
<accession>A0AAV5GCB9</accession>
<evidence type="ECO:0000256" key="1">
    <source>
        <dbReference type="ARBA" id="ARBA00005842"/>
    </source>
</evidence>
<evidence type="ECO:0008006" key="8">
    <source>
        <dbReference type="Google" id="ProtNLM"/>
    </source>
</evidence>
<dbReference type="Gene3D" id="1.10.20.140">
    <property type="match status" value="1"/>
</dbReference>
<dbReference type="InterPro" id="IPR027417">
    <property type="entry name" value="P-loop_NTPase"/>
</dbReference>
<sequence>MTILAPASTPEAKPPLVAVIGTTGVGKTDLSVELAKAVRARERAPKRAEVLNHDSMQCYRGLDVITNKATDEEMQGVPHHLMGFLEPGEEWSVNDFLAGALDKIRELQQRDALPIAVGGTTYYLQNLVFPNQLVADVPARPATPSAPSPSTAHVAAPTTLADTSHFPPSLRETIASLPPELLALFLALPSLPQISSPSSFPPSFPLDVLPPRLRAPETLVPALYALLQAIDPQSAQRWHWRDVRKVRRALDVVWEGRRWEDVVQEQKARPNEGPRFRTLIFWLYAENESLHPRLDKRVDKMIERGLLSEINELWQIAHAPGASPIDYSKGIYQAIGYKEFGEFLARRHRHPDLSLESDPELRRLFDQGVEATQTSTRQYAKRQVKWIKGKLLPAVRDSAEGEVTVVLLDASDLSRWRDLVLDPAVDILNAFLDGEPLPEPASLSLLAAQHLAPPSAAFASHAKRPCPSCSRDPSQPFLVEERQWDAHLQSKTHRMALRNRAKREGRARAADGVKEAQHESGEDER</sequence>
<dbReference type="GO" id="GO:0006400">
    <property type="term" value="P:tRNA modification"/>
    <property type="evidence" value="ECO:0007669"/>
    <property type="project" value="TreeGrafter"/>
</dbReference>
<keyword evidence="7" id="KW-1185">Reference proteome</keyword>
<dbReference type="EMBL" id="BQKY01000001">
    <property type="protein sequence ID" value="GJN87281.1"/>
    <property type="molecule type" value="Genomic_DNA"/>
</dbReference>
<evidence type="ECO:0000256" key="2">
    <source>
        <dbReference type="ARBA" id="ARBA00022679"/>
    </source>
</evidence>
<dbReference type="Gene3D" id="3.40.50.300">
    <property type="entry name" value="P-loop containing nucleotide triphosphate hydrolases"/>
    <property type="match status" value="1"/>
</dbReference>
<dbReference type="GO" id="GO:0052381">
    <property type="term" value="F:tRNA dimethylallyltransferase activity"/>
    <property type="evidence" value="ECO:0007669"/>
    <property type="project" value="InterPro"/>
</dbReference>
<feature type="region of interest" description="Disordered" evidence="5">
    <location>
        <begin position="490"/>
        <end position="525"/>
    </location>
</feature>
<dbReference type="AlphaFoldDB" id="A0AAV5GCB9"/>
<dbReference type="InterPro" id="IPR018022">
    <property type="entry name" value="IPT"/>
</dbReference>
<dbReference type="PANTHER" id="PTHR11088:SF89">
    <property type="entry name" value="TRNA DIMETHYLALLYLTRANSFERASE"/>
    <property type="match status" value="1"/>
</dbReference>
<keyword evidence="2" id="KW-0808">Transferase</keyword>
<feature type="compositionally biased region" description="Basic and acidic residues" evidence="5">
    <location>
        <begin position="502"/>
        <end position="525"/>
    </location>
</feature>
<dbReference type="Pfam" id="PF01715">
    <property type="entry name" value="IPPT"/>
    <property type="match status" value="2"/>
</dbReference>
<protein>
    <recommendedName>
        <fullName evidence="8">tRNA dimethylallyltransferase</fullName>
    </recommendedName>
</protein>
<dbReference type="GO" id="GO:0005739">
    <property type="term" value="C:mitochondrion"/>
    <property type="evidence" value="ECO:0007669"/>
    <property type="project" value="TreeGrafter"/>
</dbReference>